<evidence type="ECO:0000313" key="4">
    <source>
        <dbReference type="Proteomes" id="UP001066276"/>
    </source>
</evidence>
<evidence type="ECO:0000313" key="3">
    <source>
        <dbReference type="EMBL" id="KAJ1206306.1"/>
    </source>
</evidence>
<gene>
    <name evidence="3" type="ORF">NDU88_001713</name>
</gene>
<sequence>MRYYFYFLFLLVILVEPCGKALRTEPEEEYSVSTQEGADAILEEAGAHGRRDRQDGSEAVGVLNPVREGAAANSARAGGKQTTVNGTDRQVPEVENERRWRGAEAPTTTETAITEDALEGGDDTERPATFLEEHGPSRHRESDTKDKIIQIPKARAEESVSQEHYSSTYNPTDVPERDGRHDRHDGSEAVGVLKPMREGATVDSAGAGGKQTTANGMNRQVPEVENGRRDDVERRRRPLRKQQSQRMPWREEKTRKGQPHSRKNVAHLGMGYCLNGTGGGRIF</sequence>
<feature type="compositionally biased region" description="Basic and acidic residues" evidence="1">
    <location>
        <begin position="90"/>
        <end position="102"/>
    </location>
</feature>
<comment type="caution">
    <text evidence="3">The sequence shown here is derived from an EMBL/GenBank/DDBJ whole genome shotgun (WGS) entry which is preliminary data.</text>
</comment>
<keyword evidence="4" id="KW-1185">Reference proteome</keyword>
<protein>
    <submittedName>
        <fullName evidence="3">Uncharacterized protein</fullName>
    </submittedName>
</protein>
<feature type="compositionally biased region" description="Low complexity" evidence="1">
    <location>
        <begin position="103"/>
        <end position="115"/>
    </location>
</feature>
<evidence type="ECO:0000256" key="1">
    <source>
        <dbReference type="SAM" id="MobiDB-lite"/>
    </source>
</evidence>
<feature type="signal peptide" evidence="2">
    <location>
        <begin position="1"/>
        <end position="21"/>
    </location>
</feature>
<feature type="compositionally biased region" description="Basic and acidic residues" evidence="1">
    <location>
        <begin position="123"/>
        <end position="158"/>
    </location>
</feature>
<accession>A0AAV7W0T1</accession>
<reference evidence="3" key="1">
    <citation type="journal article" date="2022" name="bioRxiv">
        <title>Sequencing and chromosome-scale assembly of the giantPleurodeles waltlgenome.</title>
        <authorList>
            <person name="Brown T."/>
            <person name="Elewa A."/>
            <person name="Iarovenko S."/>
            <person name="Subramanian E."/>
            <person name="Araus A.J."/>
            <person name="Petzold A."/>
            <person name="Susuki M."/>
            <person name="Suzuki K.-i.T."/>
            <person name="Hayashi T."/>
            <person name="Toyoda A."/>
            <person name="Oliveira C."/>
            <person name="Osipova E."/>
            <person name="Leigh N.D."/>
            <person name="Simon A."/>
            <person name="Yun M.H."/>
        </authorList>
    </citation>
    <scope>NUCLEOTIDE SEQUENCE</scope>
    <source>
        <strain evidence="3">20211129_DDA</strain>
        <tissue evidence="3">Liver</tissue>
    </source>
</reference>
<evidence type="ECO:0000256" key="2">
    <source>
        <dbReference type="SAM" id="SignalP"/>
    </source>
</evidence>
<feature type="compositionally biased region" description="Basic and acidic residues" evidence="1">
    <location>
        <begin position="46"/>
        <end position="56"/>
    </location>
</feature>
<keyword evidence="2" id="KW-0732">Signal</keyword>
<proteinExistence type="predicted"/>
<name>A0AAV7W0T1_PLEWA</name>
<dbReference type="EMBL" id="JANPWB010000002">
    <property type="protein sequence ID" value="KAJ1206306.1"/>
    <property type="molecule type" value="Genomic_DNA"/>
</dbReference>
<organism evidence="3 4">
    <name type="scientific">Pleurodeles waltl</name>
    <name type="common">Iberian ribbed newt</name>
    <dbReference type="NCBI Taxonomy" id="8319"/>
    <lineage>
        <taxon>Eukaryota</taxon>
        <taxon>Metazoa</taxon>
        <taxon>Chordata</taxon>
        <taxon>Craniata</taxon>
        <taxon>Vertebrata</taxon>
        <taxon>Euteleostomi</taxon>
        <taxon>Amphibia</taxon>
        <taxon>Batrachia</taxon>
        <taxon>Caudata</taxon>
        <taxon>Salamandroidea</taxon>
        <taxon>Salamandridae</taxon>
        <taxon>Pleurodelinae</taxon>
        <taxon>Pleurodeles</taxon>
    </lineage>
</organism>
<dbReference type="AlphaFoldDB" id="A0AAV7W0T1"/>
<feature type="region of interest" description="Disordered" evidence="1">
    <location>
        <begin position="46"/>
        <end position="187"/>
    </location>
</feature>
<feature type="chain" id="PRO_5043933518" evidence="2">
    <location>
        <begin position="22"/>
        <end position="283"/>
    </location>
</feature>
<feature type="compositionally biased region" description="Basic and acidic residues" evidence="1">
    <location>
        <begin position="225"/>
        <end position="234"/>
    </location>
</feature>
<feature type="region of interest" description="Disordered" evidence="1">
    <location>
        <begin position="202"/>
        <end position="264"/>
    </location>
</feature>
<feature type="compositionally biased region" description="Polar residues" evidence="1">
    <location>
        <begin position="162"/>
        <end position="171"/>
    </location>
</feature>
<dbReference type="Proteomes" id="UP001066276">
    <property type="component" value="Chromosome 1_2"/>
</dbReference>
<feature type="compositionally biased region" description="Basic and acidic residues" evidence="1">
    <location>
        <begin position="174"/>
        <end position="187"/>
    </location>
</feature>